<gene>
    <name evidence="1" type="ORF">LCGC14_1851140</name>
</gene>
<dbReference type="EMBL" id="LAZR01018596">
    <property type="protein sequence ID" value="KKL95783.1"/>
    <property type="molecule type" value="Genomic_DNA"/>
</dbReference>
<comment type="caution">
    <text evidence="1">The sequence shown here is derived from an EMBL/GenBank/DDBJ whole genome shotgun (WGS) entry which is preliminary data.</text>
</comment>
<name>A0A0F9GAQ6_9ZZZZ</name>
<evidence type="ECO:0008006" key="2">
    <source>
        <dbReference type="Google" id="ProtNLM"/>
    </source>
</evidence>
<sequence length="194" mass="22963">MAFENYDYQYFQEILDNLTNKTHPEIYHFRKGNHPGPKWYLKTVCPTPNLKQIDKLGYGDLWFNLAKEEPNIIKLIPHAYDWHGNNIPYMVSVWIEIKHDVIITVDDVSGLEVLLVDRDYGHIFYVNNLKQLLNVARRETGTWLNNPSVELKELDDIKQIANFLDKKMKYKLRGEVAHYIRKEFKLLDGGKEKE</sequence>
<organism evidence="1">
    <name type="scientific">marine sediment metagenome</name>
    <dbReference type="NCBI Taxonomy" id="412755"/>
    <lineage>
        <taxon>unclassified sequences</taxon>
        <taxon>metagenomes</taxon>
        <taxon>ecological metagenomes</taxon>
    </lineage>
</organism>
<accession>A0A0F9GAQ6</accession>
<evidence type="ECO:0000313" key="1">
    <source>
        <dbReference type="EMBL" id="KKL95783.1"/>
    </source>
</evidence>
<proteinExistence type="predicted"/>
<reference evidence="1" key="1">
    <citation type="journal article" date="2015" name="Nature">
        <title>Complex archaea that bridge the gap between prokaryotes and eukaryotes.</title>
        <authorList>
            <person name="Spang A."/>
            <person name="Saw J.H."/>
            <person name="Jorgensen S.L."/>
            <person name="Zaremba-Niedzwiedzka K."/>
            <person name="Martijn J."/>
            <person name="Lind A.E."/>
            <person name="van Eijk R."/>
            <person name="Schleper C."/>
            <person name="Guy L."/>
            <person name="Ettema T.J."/>
        </authorList>
    </citation>
    <scope>NUCLEOTIDE SEQUENCE</scope>
</reference>
<protein>
    <recommendedName>
        <fullName evidence="2">DUF402 domain-containing protein</fullName>
    </recommendedName>
</protein>
<dbReference type="AlphaFoldDB" id="A0A0F9GAQ6"/>